<gene>
    <name evidence="2" type="ORF">CWD77_07745</name>
</gene>
<dbReference type="EMBL" id="PISP01000002">
    <property type="protein sequence ID" value="PKD43456.1"/>
    <property type="molecule type" value="Genomic_DNA"/>
</dbReference>
<accession>A0A2N0VGY1</accession>
<comment type="caution">
    <text evidence="2">The sequence shown here is derived from an EMBL/GenBank/DDBJ whole genome shotgun (WGS) entry which is preliminary data.</text>
</comment>
<name>A0A2N0VGY1_9BACT</name>
<dbReference type="Pfam" id="PF13176">
    <property type="entry name" value="TPR_7"/>
    <property type="match status" value="1"/>
</dbReference>
<feature type="signal peptide" evidence="1">
    <location>
        <begin position="1"/>
        <end position="20"/>
    </location>
</feature>
<dbReference type="Proteomes" id="UP000233398">
    <property type="component" value="Unassembled WGS sequence"/>
</dbReference>
<sequence length="438" mass="50539">MKKYIAVLALLFAFSSNAYSQGEPPYGMSELQAYSIFYENYRTGSYDMALQFGKWMLEAKPRSIEGANRFSLPRQFERMINVYTELSKQESDPSLSTAYLDTVEIIYNEAFEIFSEDEIDHYTWHFNKGRFYQENQSNISGGMDKAYQEYEKAYELDPERLTQAGDGYYINILLSNYVSNGEREKALEVIDEVEELAGSSLQDQIDEIRDGLFSDPEERIEFLEGRLAENPGDITLLKEIADLYEGEGDREKAIEYAQRVLDEEETFENAERLAEYALADGENRQALTFLEQALDLAESNSQKKTVLMELVDVQQNLKNFETARRYARQGIQLDSNWGEPYIKIAGIYASAISDCTSGRQMDRDDRSVYWLVLDYLDRARNTDSSVANTVQRQYRTYEPVTPSSEDKFFRGWEPGDEIQIGSNISDCYAWIDETTTVR</sequence>
<dbReference type="InterPro" id="IPR019734">
    <property type="entry name" value="TPR_rpt"/>
</dbReference>
<evidence type="ECO:0000313" key="2">
    <source>
        <dbReference type="EMBL" id="PKD43456.1"/>
    </source>
</evidence>
<keyword evidence="3" id="KW-1185">Reference proteome</keyword>
<proteinExistence type="predicted"/>
<dbReference type="SUPFAM" id="SSF48452">
    <property type="entry name" value="TPR-like"/>
    <property type="match status" value="1"/>
</dbReference>
<dbReference type="AlphaFoldDB" id="A0A2N0VGY1"/>
<dbReference type="OrthoDB" id="1522899at2"/>
<evidence type="ECO:0000256" key="1">
    <source>
        <dbReference type="SAM" id="SignalP"/>
    </source>
</evidence>
<organism evidence="2 3">
    <name type="scientific">Rhodohalobacter barkolensis</name>
    <dbReference type="NCBI Taxonomy" id="2053187"/>
    <lineage>
        <taxon>Bacteria</taxon>
        <taxon>Pseudomonadati</taxon>
        <taxon>Balneolota</taxon>
        <taxon>Balneolia</taxon>
        <taxon>Balneolales</taxon>
        <taxon>Balneolaceae</taxon>
        <taxon>Rhodohalobacter</taxon>
    </lineage>
</organism>
<keyword evidence="1" id="KW-0732">Signal</keyword>
<evidence type="ECO:0008006" key="4">
    <source>
        <dbReference type="Google" id="ProtNLM"/>
    </source>
</evidence>
<dbReference type="RefSeq" id="WP_101072996.1">
    <property type="nucleotide sequence ID" value="NZ_PISP01000002.1"/>
</dbReference>
<protein>
    <recommendedName>
        <fullName evidence="4">Tetratricopeptide repeat protein</fullName>
    </recommendedName>
</protein>
<feature type="chain" id="PRO_5014864524" description="Tetratricopeptide repeat protein" evidence="1">
    <location>
        <begin position="21"/>
        <end position="438"/>
    </location>
</feature>
<dbReference type="Gene3D" id="1.25.40.10">
    <property type="entry name" value="Tetratricopeptide repeat domain"/>
    <property type="match status" value="2"/>
</dbReference>
<evidence type="ECO:0000313" key="3">
    <source>
        <dbReference type="Proteomes" id="UP000233398"/>
    </source>
</evidence>
<reference evidence="2 3" key="1">
    <citation type="submission" date="2017-11" db="EMBL/GenBank/DDBJ databases">
        <title>Rhodohalobacter 15182 sp. nov., isolated from a salt lake.</title>
        <authorList>
            <person name="Han S."/>
        </authorList>
    </citation>
    <scope>NUCLEOTIDE SEQUENCE [LARGE SCALE GENOMIC DNA]</scope>
    <source>
        <strain evidence="2 3">15182</strain>
    </source>
</reference>
<dbReference type="InterPro" id="IPR011990">
    <property type="entry name" value="TPR-like_helical_dom_sf"/>
</dbReference>